<keyword evidence="3 5" id="KW-1133">Transmembrane helix</keyword>
<evidence type="ECO:0000256" key="5">
    <source>
        <dbReference type="SAM" id="Phobius"/>
    </source>
</evidence>
<dbReference type="InterPro" id="IPR000276">
    <property type="entry name" value="GPCR_Rhodpsn"/>
</dbReference>
<keyword evidence="8" id="KW-1185">Reference proteome</keyword>
<evidence type="ECO:0000256" key="3">
    <source>
        <dbReference type="ARBA" id="ARBA00022989"/>
    </source>
</evidence>
<protein>
    <recommendedName>
        <fullName evidence="6">G-protein coupled receptors family 1 profile domain-containing protein</fullName>
    </recommendedName>
</protein>
<sequence>MATYTTLPDFTYAAAFNATTNQSTSRDCVILLDIGFNPFDNPDNILSRQTSRTVDNIVHGIILPILFFTSTITNSLNMLVSYKHGLKERINVCIFVLALSDFIHILFVFLLFLGVNTFVTTTVGRRGILSDFFRKYHLLGLFGIRWFSEFLTTAIACERCLCVLSPLRSKTVLKTKTLLVVILVACPMVVGAYFVVGLRWSLECLSVAVVGNQSIAVVHMSKYYLNHQELVELVDGIIYGFVFPVVFIATVAITTILTAHKLSAMAAWRKRASTWGSAASISTRDVNLTRMLIGTSVVYIVCATPCIFRRFLILTVPDFSNVGRYRNVYRVVTIVEMLGSYVNSSVNFFVYVTLGSKFRETLRGILRCFPNLKRSMAASNEQTL</sequence>
<evidence type="ECO:0000313" key="7">
    <source>
        <dbReference type="EMBL" id="KAK7475780.1"/>
    </source>
</evidence>
<evidence type="ECO:0000259" key="6">
    <source>
        <dbReference type="PROSITE" id="PS50262"/>
    </source>
</evidence>
<comment type="subcellular location">
    <subcellularLocation>
        <location evidence="1">Membrane</location>
    </subcellularLocation>
</comment>
<gene>
    <name evidence="7" type="ORF">BaRGS_00033001</name>
</gene>
<comment type="caution">
    <text evidence="7">The sequence shown here is derived from an EMBL/GenBank/DDBJ whole genome shotgun (WGS) entry which is preliminary data.</text>
</comment>
<dbReference type="SUPFAM" id="SSF81321">
    <property type="entry name" value="Family A G protein-coupled receptor-like"/>
    <property type="match status" value="1"/>
</dbReference>
<evidence type="ECO:0000313" key="8">
    <source>
        <dbReference type="Proteomes" id="UP001519460"/>
    </source>
</evidence>
<accession>A0ABD0JM60</accession>
<dbReference type="EMBL" id="JACVVK020000394">
    <property type="protein sequence ID" value="KAK7475780.1"/>
    <property type="molecule type" value="Genomic_DNA"/>
</dbReference>
<feature type="domain" description="G-protein coupled receptors family 1 profile" evidence="6">
    <location>
        <begin position="73"/>
        <end position="351"/>
    </location>
</feature>
<dbReference type="Gene3D" id="1.20.1070.10">
    <property type="entry name" value="Rhodopsin 7-helix transmembrane proteins"/>
    <property type="match status" value="1"/>
</dbReference>
<dbReference type="Proteomes" id="UP001519460">
    <property type="component" value="Unassembled WGS sequence"/>
</dbReference>
<dbReference type="PANTHER" id="PTHR46641">
    <property type="entry name" value="FMRFAMIDE RECEPTOR-RELATED"/>
    <property type="match status" value="1"/>
</dbReference>
<feature type="transmembrane region" description="Helical" evidence="5">
    <location>
        <begin position="92"/>
        <end position="116"/>
    </location>
</feature>
<dbReference type="PRINTS" id="PR00237">
    <property type="entry name" value="GPCRRHODOPSN"/>
</dbReference>
<feature type="transmembrane region" description="Helical" evidence="5">
    <location>
        <begin position="291"/>
        <end position="311"/>
    </location>
</feature>
<feature type="transmembrane region" description="Helical" evidence="5">
    <location>
        <begin position="331"/>
        <end position="354"/>
    </location>
</feature>
<evidence type="ECO:0000256" key="2">
    <source>
        <dbReference type="ARBA" id="ARBA00022692"/>
    </source>
</evidence>
<proteinExistence type="predicted"/>
<keyword evidence="4 5" id="KW-0472">Membrane</keyword>
<dbReference type="InterPro" id="IPR017452">
    <property type="entry name" value="GPCR_Rhodpsn_7TM"/>
</dbReference>
<feature type="transmembrane region" description="Helical" evidence="5">
    <location>
        <begin position="237"/>
        <end position="259"/>
    </location>
</feature>
<feature type="transmembrane region" description="Helical" evidence="5">
    <location>
        <begin position="178"/>
        <end position="196"/>
    </location>
</feature>
<dbReference type="GO" id="GO:0016020">
    <property type="term" value="C:membrane"/>
    <property type="evidence" value="ECO:0007669"/>
    <property type="project" value="UniProtKB-SubCell"/>
</dbReference>
<name>A0ABD0JM60_9CAEN</name>
<dbReference type="AlphaFoldDB" id="A0ABD0JM60"/>
<feature type="transmembrane region" description="Helical" evidence="5">
    <location>
        <begin position="57"/>
        <end position="80"/>
    </location>
</feature>
<dbReference type="InterPro" id="IPR052954">
    <property type="entry name" value="GPCR-Ligand_Int"/>
</dbReference>
<reference evidence="7 8" key="1">
    <citation type="journal article" date="2023" name="Sci. Data">
        <title>Genome assembly of the Korean intertidal mud-creeper Batillaria attramentaria.</title>
        <authorList>
            <person name="Patra A.K."/>
            <person name="Ho P.T."/>
            <person name="Jun S."/>
            <person name="Lee S.J."/>
            <person name="Kim Y."/>
            <person name="Won Y.J."/>
        </authorList>
    </citation>
    <scope>NUCLEOTIDE SEQUENCE [LARGE SCALE GENOMIC DNA]</scope>
    <source>
        <strain evidence="7">Wonlab-2016</strain>
    </source>
</reference>
<keyword evidence="2 5" id="KW-0812">Transmembrane</keyword>
<dbReference type="Pfam" id="PF00001">
    <property type="entry name" value="7tm_1"/>
    <property type="match status" value="1"/>
</dbReference>
<organism evidence="7 8">
    <name type="scientific">Batillaria attramentaria</name>
    <dbReference type="NCBI Taxonomy" id="370345"/>
    <lineage>
        <taxon>Eukaryota</taxon>
        <taxon>Metazoa</taxon>
        <taxon>Spiralia</taxon>
        <taxon>Lophotrochozoa</taxon>
        <taxon>Mollusca</taxon>
        <taxon>Gastropoda</taxon>
        <taxon>Caenogastropoda</taxon>
        <taxon>Sorbeoconcha</taxon>
        <taxon>Cerithioidea</taxon>
        <taxon>Batillariidae</taxon>
        <taxon>Batillaria</taxon>
    </lineage>
</organism>
<evidence type="ECO:0000256" key="1">
    <source>
        <dbReference type="ARBA" id="ARBA00004370"/>
    </source>
</evidence>
<dbReference type="PROSITE" id="PS50262">
    <property type="entry name" value="G_PROTEIN_RECEP_F1_2"/>
    <property type="match status" value="1"/>
</dbReference>
<dbReference type="PANTHER" id="PTHR46641:SF2">
    <property type="entry name" value="FMRFAMIDE RECEPTOR"/>
    <property type="match status" value="1"/>
</dbReference>
<evidence type="ECO:0000256" key="4">
    <source>
        <dbReference type="ARBA" id="ARBA00023136"/>
    </source>
</evidence>